<dbReference type="InterPro" id="IPR007940">
    <property type="entry name" value="SH3BP5"/>
</dbReference>
<dbReference type="InterPro" id="IPR039663">
    <property type="entry name" value="AIP/AIPL1/TTC9"/>
</dbReference>
<feature type="coiled-coil region" evidence="7">
    <location>
        <begin position="60"/>
        <end position="101"/>
    </location>
</feature>
<keyword evidence="3" id="KW-0963">Cytoplasm</keyword>
<dbReference type="Gene3D" id="1.25.40.10">
    <property type="entry name" value="Tetratricopeptide repeat domain"/>
    <property type="match status" value="1"/>
</dbReference>
<name>A0A8W7PAZ3_ANOCL</name>
<comment type="similarity">
    <text evidence="2">Belongs to the SH3BP5 family.</text>
</comment>
<evidence type="ECO:0000256" key="1">
    <source>
        <dbReference type="ARBA" id="ARBA00004496"/>
    </source>
</evidence>
<dbReference type="PANTHER" id="PTHR11242">
    <property type="entry name" value="ARYL HYDROCARBON RECEPTOR INTERACTING PROTEIN RELATED"/>
    <property type="match status" value="1"/>
</dbReference>
<evidence type="ECO:0000256" key="4">
    <source>
        <dbReference type="ARBA" id="ARBA00022737"/>
    </source>
</evidence>
<evidence type="ECO:0000256" key="3">
    <source>
        <dbReference type="ARBA" id="ARBA00022490"/>
    </source>
</evidence>
<evidence type="ECO:0000256" key="2">
    <source>
        <dbReference type="ARBA" id="ARBA00007796"/>
    </source>
</evidence>
<organism evidence="9">
    <name type="scientific">Anopheles coluzzii</name>
    <name type="common">African malaria mosquito</name>
    <dbReference type="NCBI Taxonomy" id="1518534"/>
    <lineage>
        <taxon>Eukaryota</taxon>
        <taxon>Metazoa</taxon>
        <taxon>Ecdysozoa</taxon>
        <taxon>Arthropoda</taxon>
        <taxon>Hexapoda</taxon>
        <taxon>Insecta</taxon>
        <taxon>Pterygota</taxon>
        <taxon>Neoptera</taxon>
        <taxon>Endopterygota</taxon>
        <taxon>Diptera</taxon>
        <taxon>Nematocera</taxon>
        <taxon>Culicoidea</taxon>
        <taxon>Culicidae</taxon>
        <taxon>Anophelinae</taxon>
        <taxon>Anopheles</taxon>
    </lineage>
</organism>
<dbReference type="InterPro" id="IPR019734">
    <property type="entry name" value="TPR_rpt"/>
</dbReference>
<dbReference type="InterPro" id="IPR046357">
    <property type="entry name" value="PPIase_dom_sf"/>
</dbReference>
<dbReference type="GO" id="GO:0005737">
    <property type="term" value="C:cytoplasm"/>
    <property type="evidence" value="ECO:0007669"/>
    <property type="project" value="UniProtKB-SubCell"/>
</dbReference>
<evidence type="ECO:0000259" key="8">
    <source>
        <dbReference type="Pfam" id="PF23322"/>
    </source>
</evidence>
<dbReference type="Pfam" id="PF07719">
    <property type="entry name" value="TPR_2"/>
    <property type="match status" value="1"/>
</dbReference>
<evidence type="ECO:0000313" key="9">
    <source>
        <dbReference type="EnsemblMetazoa" id="ACOM028859-PA.1"/>
    </source>
</evidence>
<dbReference type="SMART" id="SM00028">
    <property type="entry name" value="TPR"/>
    <property type="match status" value="3"/>
</dbReference>
<dbReference type="Gene3D" id="3.10.50.40">
    <property type="match status" value="1"/>
</dbReference>
<keyword evidence="4" id="KW-0677">Repeat</keyword>
<dbReference type="GO" id="GO:0003755">
    <property type="term" value="F:peptidyl-prolyl cis-trans isomerase activity"/>
    <property type="evidence" value="ECO:0007669"/>
    <property type="project" value="InterPro"/>
</dbReference>
<keyword evidence="5" id="KW-0802">TPR repeat</keyword>
<feature type="domain" description="AIP/AIPL N-terminal FKBP-type PPIase" evidence="8">
    <location>
        <begin position="182"/>
        <end position="306"/>
    </location>
</feature>
<dbReference type="InterPro" id="IPR011990">
    <property type="entry name" value="TPR-like_helical_dom_sf"/>
</dbReference>
<dbReference type="SUPFAM" id="SSF54534">
    <property type="entry name" value="FKBP-like"/>
    <property type="match status" value="1"/>
</dbReference>
<protein>
    <recommendedName>
        <fullName evidence="8">AIP/AIPL N-terminal FKBP-type PPIase domain-containing protein</fullName>
    </recommendedName>
</protein>
<dbReference type="Pfam" id="PF23322">
    <property type="entry name" value="PPIase_AIP"/>
    <property type="match status" value="1"/>
</dbReference>
<dbReference type="FunFam" id="1.25.40.10:FF:000052">
    <property type="entry name" value="Aryl-hydrocarbon-interacting protein-like 1"/>
    <property type="match status" value="1"/>
</dbReference>
<dbReference type="SUPFAM" id="SSF48452">
    <property type="entry name" value="TPR-like"/>
    <property type="match status" value="1"/>
</dbReference>
<proteinExistence type="inferred from homology"/>
<dbReference type="Pfam" id="PF05276">
    <property type="entry name" value="SH3BP5"/>
    <property type="match status" value="1"/>
</dbReference>
<reference evidence="9" key="1">
    <citation type="submission" date="2022-08" db="UniProtKB">
        <authorList>
            <consortium name="EnsemblMetazoa"/>
        </authorList>
    </citation>
    <scope>IDENTIFICATION</scope>
</reference>
<sequence>LLRCINQTGAFPASPICGSKLKSLFRGSLATTCDHSERDTARVSMTSVDSDSNVPVDPRVQIELEKLNEATDNINKYEVDLDEAKNEFRELLRESAEKIKAVAKKVGNSIDAAKPYYEARLYASQLAKETQQCALNFDKAKSLFPALSPPIPPPIKIFVVMDSTLQEPKIVKNIVHAGTKVVPFRDGTKVKFHYQTRKCDEARTLIDDSRAHGQKPMELVLGKKFKLEVWESIVQQMALHEVARFRCDRSLVQQYPFVSKTIRDAQKPREERKHCCGMTVQNEGIGYRDLDELFTHPQDLEFTIEILSIESPDEYEKESWQLSDDEKRALVGRLREQGNAAYRANDLTAARDAYSYATGIIEQLMLKEKPDEPEWIELAQMKVPLLLNYSQCKLLERDYYAAIEHCTEALKYDPHCVKALFRRGKAHAGAWNFDRARADFERAAELDSGLQTAVGKELAKLQEQQRLRDVEDRLKYQKLF</sequence>
<dbReference type="Proteomes" id="UP000075882">
    <property type="component" value="Unassembled WGS sequence"/>
</dbReference>
<dbReference type="PANTHER" id="PTHR11242:SF0">
    <property type="entry name" value="TPR_REGION DOMAIN-CONTAINING PROTEIN"/>
    <property type="match status" value="1"/>
</dbReference>
<evidence type="ECO:0000256" key="5">
    <source>
        <dbReference type="ARBA" id="ARBA00022803"/>
    </source>
</evidence>
<dbReference type="InterPro" id="IPR056277">
    <property type="entry name" value="PPIase_AIP"/>
</dbReference>
<accession>A0A8W7PAZ3</accession>
<dbReference type="InterPro" id="IPR013105">
    <property type="entry name" value="TPR_2"/>
</dbReference>
<dbReference type="GO" id="GO:0035556">
    <property type="term" value="P:intracellular signal transduction"/>
    <property type="evidence" value="ECO:0007669"/>
    <property type="project" value="InterPro"/>
</dbReference>
<evidence type="ECO:0000256" key="7">
    <source>
        <dbReference type="SAM" id="Coils"/>
    </source>
</evidence>
<dbReference type="AlphaFoldDB" id="A0A8W7PAZ3"/>
<dbReference type="EnsemblMetazoa" id="ACOM028859-RA">
    <property type="protein sequence ID" value="ACOM028859-PA.1"/>
    <property type="gene ID" value="ACOM028859"/>
</dbReference>
<comment type="subcellular location">
    <subcellularLocation>
        <location evidence="1">Cytoplasm</location>
    </subcellularLocation>
</comment>
<keyword evidence="6 7" id="KW-0175">Coiled coil</keyword>
<dbReference type="VEuPathDB" id="VectorBase:ACON2_036668"/>
<dbReference type="VEuPathDB" id="VectorBase:ACON2_042870"/>
<evidence type="ECO:0000256" key="6">
    <source>
        <dbReference type="ARBA" id="ARBA00023054"/>
    </source>
</evidence>